<dbReference type="RefSeq" id="WP_057718855.1">
    <property type="nucleotide sequence ID" value="NZ_CAJUTI010000001.1"/>
</dbReference>
<feature type="DNA-binding region" description="H-T-H motif" evidence="2">
    <location>
        <begin position="30"/>
        <end position="49"/>
    </location>
</feature>
<dbReference type="Proteomes" id="UP000215828">
    <property type="component" value="Unassembled WGS sequence"/>
</dbReference>
<proteinExistence type="predicted"/>
<accession>A0A256LEF7</accession>
<reference evidence="4 7" key="2">
    <citation type="submission" date="2017-05" db="EMBL/GenBank/DDBJ databases">
        <authorList>
            <person name="Lin X.B."/>
            <person name="Stothard P."/>
            <person name="Tasseva G."/>
            <person name="Walter J."/>
        </authorList>
    </citation>
    <scope>NUCLEOTIDE SEQUENCE [LARGE SCALE GENOMIC DNA]</scope>
    <source>
        <strain evidence="4 7">609u</strain>
    </source>
</reference>
<evidence type="ECO:0000313" key="6">
    <source>
        <dbReference type="Proteomes" id="UP000215828"/>
    </source>
</evidence>
<dbReference type="InterPro" id="IPR009057">
    <property type="entry name" value="Homeodomain-like_sf"/>
</dbReference>
<reference evidence="5 6" key="1">
    <citation type="submission" date="2017-04" db="EMBL/GenBank/DDBJ databases">
        <authorList>
            <person name="Afonso C.L."/>
            <person name="Miller P.J."/>
            <person name="Scott M.A."/>
            <person name="Spackman E."/>
            <person name="Goraichik I."/>
            <person name="Dimitrov K.M."/>
            <person name="Suarez D.L."/>
            <person name="Swayne D.E."/>
        </authorList>
    </citation>
    <scope>NUCLEOTIDE SEQUENCE [LARGE SCALE GENOMIC DNA]</scope>
    <source>
        <strain evidence="5 6">609q</strain>
    </source>
</reference>
<evidence type="ECO:0000313" key="4">
    <source>
        <dbReference type="EMBL" id="OYR88070.1"/>
    </source>
</evidence>
<keyword evidence="7" id="KW-1185">Reference proteome</keyword>
<reference evidence="6 7" key="3">
    <citation type="submission" date="2017-09" db="EMBL/GenBank/DDBJ databases">
        <title>Tripartite evolution among Lactobacillus johnsonii, Lactobacillus taiwanensis, Lactobacillus reuteri and their rodent host.</title>
        <authorList>
            <person name="Wang T."/>
            <person name="Knowles S."/>
            <person name="Cheng C."/>
        </authorList>
    </citation>
    <scope>NUCLEOTIDE SEQUENCE [LARGE SCALE GENOMIC DNA]</scope>
    <source>
        <strain evidence="5 6">609q</strain>
        <strain evidence="4 7">609u</strain>
    </source>
</reference>
<dbReference type="PROSITE" id="PS50977">
    <property type="entry name" value="HTH_TETR_2"/>
    <property type="match status" value="1"/>
</dbReference>
<protein>
    <submittedName>
        <fullName evidence="5">TetR family transcriptional regulator</fullName>
    </submittedName>
</protein>
<dbReference type="AlphaFoldDB" id="A0A256LEF7"/>
<evidence type="ECO:0000313" key="7">
    <source>
        <dbReference type="Proteomes" id="UP000216316"/>
    </source>
</evidence>
<dbReference type="Gene3D" id="1.10.357.10">
    <property type="entry name" value="Tetracycline Repressor, domain 2"/>
    <property type="match status" value="1"/>
</dbReference>
<dbReference type="EMBL" id="NGNX01000022">
    <property type="protein sequence ID" value="OYR91543.1"/>
    <property type="molecule type" value="Genomic_DNA"/>
</dbReference>
<gene>
    <name evidence="4" type="ORF">CBF53_06070</name>
    <name evidence="5" type="ORF">CBF70_06760</name>
</gene>
<feature type="domain" description="HTH tetR-type" evidence="3">
    <location>
        <begin position="7"/>
        <end position="67"/>
    </location>
</feature>
<organism evidence="5 6">
    <name type="scientific">Lactobacillus taiwanensis</name>
    <dbReference type="NCBI Taxonomy" id="508451"/>
    <lineage>
        <taxon>Bacteria</taxon>
        <taxon>Bacillati</taxon>
        <taxon>Bacillota</taxon>
        <taxon>Bacilli</taxon>
        <taxon>Lactobacillales</taxon>
        <taxon>Lactobacillaceae</taxon>
        <taxon>Lactobacillus</taxon>
    </lineage>
</organism>
<dbReference type="EMBL" id="NGNV01000022">
    <property type="protein sequence ID" value="OYR88070.1"/>
    <property type="molecule type" value="Genomic_DNA"/>
</dbReference>
<comment type="caution">
    <text evidence="5">The sequence shown here is derived from an EMBL/GenBank/DDBJ whole genome shotgun (WGS) entry which is preliminary data.</text>
</comment>
<evidence type="ECO:0000256" key="2">
    <source>
        <dbReference type="PROSITE-ProRule" id="PRU00335"/>
    </source>
</evidence>
<sequence length="219" mass="25290">MARQKNWVRRHEILRNTFMLLKKRGMENVSLQMIADKSGISKSLLQSYYPHKNLLITAIVTNFMTAILKSLNSAEFKDLNEYSKMKIFIYLILEQGIQDKGVERVVKSILSDNESLDRWSQILDDWLKKEGVKHDLGNDRQVQIGLSFIVTGGGSLYIKRNELNLDADQISDIMVKTFMSTFLAMDESKINQVLNEAKSVLQEYELTTLTQTINKMFDE</sequence>
<evidence type="ECO:0000256" key="1">
    <source>
        <dbReference type="ARBA" id="ARBA00023125"/>
    </source>
</evidence>
<dbReference type="SUPFAM" id="SSF46689">
    <property type="entry name" value="Homeodomain-like"/>
    <property type="match status" value="1"/>
</dbReference>
<evidence type="ECO:0000259" key="3">
    <source>
        <dbReference type="PROSITE" id="PS50977"/>
    </source>
</evidence>
<evidence type="ECO:0000313" key="5">
    <source>
        <dbReference type="EMBL" id="OYR91543.1"/>
    </source>
</evidence>
<dbReference type="InterPro" id="IPR001647">
    <property type="entry name" value="HTH_TetR"/>
</dbReference>
<dbReference type="Pfam" id="PF00440">
    <property type="entry name" value="TetR_N"/>
    <property type="match status" value="1"/>
</dbReference>
<dbReference type="GO" id="GO:0003677">
    <property type="term" value="F:DNA binding"/>
    <property type="evidence" value="ECO:0007669"/>
    <property type="project" value="UniProtKB-UniRule"/>
</dbReference>
<name>A0A256LEF7_9LACO</name>
<dbReference type="Proteomes" id="UP000216316">
    <property type="component" value="Unassembled WGS sequence"/>
</dbReference>
<keyword evidence="1 2" id="KW-0238">DNA-binding</keyword>